<accession>A0AA88V0K6</accession>
<dbReference type="PANTHER" id="PTHR23070">
    <property type="entry name" value="BCS1 AAA-TYPE ATPASE"/>
    <property type="match status" value="1"/>
</dbReference>
<reference evidence="8" key="1">
    <citation type="submission" date="2022-12" db="EMBL/GenBank/DDBJ databases">
        <title>Draft genome assemblies for two species of Escallonia (Escalloniales).</title>
        <authorList>
            <person name="Chanderbali A."/>
            <person name="Dervinis C."/>
            <person name="Anghel I."/>
            <person name="Soltis D."/>
            <person name="Soltis P."/>
            <person name="Zapata F."/>
        </authorList>
    </citation>
    <scope>NUCLEOTIDE SEQUENCE</scope>
    <source>
        <strain evidence="8">UCBG64.0493</strain>
        <tissue evidence="8">Leaf</tissue>
    </source>
</reference>
<dbReference type="AlphaFoldDB" id="A0AA88V0K6"/>
<dbReference type="GO" id="GO:0016887">
    <property type="term" value="F:ATP hydrolysis activity"/>
    <property type="evidence" value="ECO:0007669"/>
    <property type="project" value="InterPro"/>
</dbReference>
<feature type="domain" description="ATPase AAA-type core" evidence="5">
    <location>
        <begin position="238"/>
        <end position="272"/>
    </location>
</feature>
<dbReference type="CDD" id="cd09218">
    <property type="entry name" value="TLP-PA"/>
    <property type="match status" value="1"/>
</dbReference>
<organism evidence="8 9">
    <name type="scientific">Escallonia herrerae</name>
    <dbReference type="NCBI Taxonomy" id="1293975"/>
    <lineage>
        <taxon>Eukaryota</taxon>
        <taxon>Viridiplantae</taxon>
        <taxon>Streptophyta</taxon>
        <taxon>Embryophyta</taxon>
        <taxon>Tracheophyta</taxon>
        <taxon>Spermatophyta</taxon>
        <taxon>Magnoliopsida</taxon>
        <taxon>eudicotyledons</taxon>
        <taxon>Gunneridae</taxon>
        <taxon>Pentapetalae</taxon>
        <taxon>asterids</taxon>
        <taxon>campanulids</taxon>
        <taxon>Escalloniales</taxon>
        <taxon>Escalloniaceae</taxon>
        <taxon>Escallonia</taxon>
    </lineage>
</organism>
<dbReference type="Gene3D" id="3.40.50.300">
    <property type="entry name" value="P-loop containing nucleotide triphosphate hydrolases"/>
    <property type="match status" value="1"/>
</dbReference>
<dbReference type="InterPro" id="IPR050747">
    <property type="entry name" value="Mitochondrial_chaperone_BCS1"/>
</dbReference>
<evidence type="ECO:0000313" key="8">
    <source>
        <dbReference type="EMBL" id="KAK2998854.1"/>
    </source>
</evidence>
<dbReference type="SUPFAM" id="SSF52540">
    <property type="entry name" value="P-loop containing nucleoside triphosphate hydrolases"/>
    <property type="match status" value="1"/>
</dbReference>
<dbReference type="Pfam" id="PF14363">
    <property type="entry name" value="AAA_assoc"/>
    <property type="match status" value="1"/>
</dbReference>
<dbReference type="SMART" id="SM00205">
    <property type="entry name" value="THN"/>
    <property type="match status" value="1"/>
</dbReference>
<dbReference type="Pfam" id="PF00004">
    <property type="entry name" value="AAA"/>
    <property type="match status" value="1"/>
</dbReference>
<protein>
    <submittedName>
        <fullName evidence="8">Uncharacterized protein</fullName>
    </submittedName>
</protein>
<feature type="compositionally biased region" description="Basic and acidic residues" evidence="4">
    <location>
        <begin position="760"/>
        <end position="776"/>
    </location>
</feature>
<dbReference type="InterPro" id="IPR037176">
    <property type="entry name" value="Osmotin/thaumatin-like_sf"/>
</dbReference>
<name>A0AA88V0K6_9ASTE</name>
<comment type="cofactor">
    <cofactor evidence="1">
        <name>Mg(2+)</name>
        <dbReference type="ChEBI" id="CHEBI:18420"/>
    </cofactor>
</comment>
<evidence type="ECO:0000259" key="6">
    <source>
        <dbReference type="Pfam" id="PF14363"/>
    </source>
</evidence>
<feature type="domain" description="AAA+ ATPase At3g28540-like C-terminal" evidence="7">
    <location>
        <begin position="795"/>
        <end position="852"/>
    </location>
</feature>
<dbReference type="InterPro" id="IPR058017">
    <property type="entry name" value="At3g28540-like_C"/>
</dbReference>
<dbReference type="GO" id="GO:0005524">
    <property type="term" value="F:ATP binding"/>
    <property type="evidence" value="ECO:0007669"/>
    <property type="project" value="InterPro"/>
</dbReference>
<evidence type="ECO:0000256" key="4">
    <source>
        <dbReference type="SAM" id="MobiDB-lite"/>
    </source>
</evidence>
<dbReference type="Gene3D" id="2.60.110.10">
    <property type="entry name" value="Thaumatin"/>
    <property type="match status" value="1"/>
</dbReference>
<evidence type="ECO:0000256" key="3">
    <source>
        <dbReference type="ARBA" id="ARBA00022842"/>
    </source>
</evidence>
<evidence type="ECO:0000313" key="9">
    <source>
        <dbReference type="Proteomes" id="UP001188597"/>
    </source>
</evidence>
<dbReference type="Proteomes" id="UP001188597">
    <property type="component" value="Unassembled WGS sequence"/>
</dbReference>
<evidence type="ECO:0000256" key="2">
    <source>
        <dbReference type="ARBA" id="ARBA00022801"/>
    </source>
</evidence>
<dbReference type="Gene3D" id="6.10.280.40">
    <property type="match status" value="1"/>
</dbReference>
<keyword evidence="3" id="KW-0460">Magnesium</keyword>
<feature type="domain" description="AAA-type ATPase N-terminal" evidence="6">
    <location>
        <begin position="23"/>
        <end position="114"/>
    </location>
</feature>
<evidence type="ECO:0000259" key="7">
    <source>
        <dbReference type="Pfam" id="PF25568"/>
    </source>
</evidence>
<dbReference type="InterPro" id="IPR001938">
    <property type="entry name" value="Thaumatin"/>
</dbReference>
<dbReference type="EMBL" id="JAVXUP010003472">
    <property type="protein sequence ID" value="KAK2998854.1"/>
    <property type="molecule type" value="Genomic_DNA"/>
</dbReference>
<dbReference type="Pfam" id="PF00314">
    <property type="entry name" value="Thaumatin"/>
    <property type="match status" value="1"/>
</dbReference>
<sequence>MGSIFGTLMFLGAIFQQYIPGSQQLRDLITGYGNRAVALVYPYIQTKFREYPGDGFNRSTAYAAIETYLGANTSTRAKRLKGDVVKDGRSLVLSMDDQEEIAEEFEGVRVWWVASKNIPHGQTISFYPRQEERKFYRLTFHRCHRQLVTGSYLSHVLDEGKAISVRNRQRKLYTNSKGDTWDGSCKRMWSPVVFEHPATFDTLAMDPIKKKEITNDLFTFSKAKAYYEKIGKAWKRGYLLYGPPGTGKSSMIAAMANFLEYDVYDLELTAVKDNTELRKLLINTSGFKLLARNYLDVGAHHLFDKIRVLLGEVEMMPADVGKNLMPKYPSVVDFHYFRCVLRRESCLREGIESETSASSKMKSFRRASDATLRQRSGTVLLLCRSEGSSRLSPPIYQVGWIGLTCELAKLRNTLFSYYKYISDPIFLPPAPIMKLPNSFAAAFLFLLWHLVSSGNEVAQACTFYVSNKCSFPIWPATAVNSGNPVIGNGGFYLPSGQVRRVQAPGNWNGRIWARTGCNFASKFNWKAACETGDCDRKLECNGSIGLPPATLVQISLQVDKSKPSFYDVSVVDGYNLPVSVMTKPNVPKCHIGGCLKDMNSICPQELEVLNAKGEVVACKSACLAFDLDKFCCRNDYAFDNPPPLVNCTSDEYFHETLVAVIAAEKRTLPLRLITSVPNPPNKPNACGRREDVQSLILRMDDSKEMTRVFSNDIAELAPPHHDKNDTELRYLLVDLSSKSRIAIEDIDCSLDLTGKRKQNKKENEQGEGRKEEEDPIQRQVKRRRKVTKKQPGKHILVENYLDLDSHSSFETIQELLEETQITPADDFEILTPKTLLRDADACLENLIRSSQDYERRRTDKRMPRGSSLERTVILLEEKD</sequence>
<dbReference type="InterPro" id="IPR003959">
    <property type="entry name" value="ATPase_AAA_core"/>
</dbReference>
<evidence type="ECO:0000256" key="1">
    <source>
        <dbReference type="ARBA" id="ARBA00001946"/>
    </source>
</evidence>
<proteinExistence type="predicted"/>
<keyword evidence="2" id="KW-0378">Hydrolase</keyword>
<feature type="region of interest" description="Disordered" evidence="4">
    <location>
        <begin position="756"/>
        <end position="790"/>
    </location>
</feature>
<gene>
    <name evidence="8" type="ORF">RJ639_023825</name>
</gene>
<dbReference type="Pfam" id="PF25568">
    <property type="entry name" value="AAA_lid_At3g28540"/>
    <property type="match status" value="2"/>
</dbReference>
<evidence type="ECO:0000259" key="5">
    <source>
        <dbReference type="Pfam" id="PF00004"/>
    </source>
</evidence>
<dbReference type="PROSITE" id="PS51367">
    <property type="entry name" value="THAUMATIN_2"/>
    <property type="match status" value="1"/>
</dbReference>
<comment type="caution">
    <text evidence="8">The sequence shown here is derived from an EMBL/GenBank/DDBJ whole genome shotgun (WGS) entry which is preliminary data.</text>
</comment>
<keyword evidence="9" id="KW-1185">Reference proteome</keyword>
<dbReference type="PRINTS" id="PR00347">
    <property type="entry name" value="THAUMATIN"/>
</dbReference>
<dbReference type="SUPFAM" id="SSF49870">
    <property type="entry name" value="Osmotin, thaumatin-like protein"/>
    <property type="match status" value="1"/>
</dbReference>
<feature type="compositionally biased region" description="Basic residues" evidence="4">
    <location>
        <begin position="779"/>
        <end position="790"/>
    </location>
</feature>
<dbReference type="InterPro" id="IPR027417">
    <property type="entry name" value="P-loop_NTPase"/>
</dbReference>
<feature type="domain" description="AAA+ ATPase At3g28540-like C-terminal" evidence="7">
    <location>
        <begin position="284"/>
        <end position="328"/>
    </location>
</feature>
<dbReference type="InterPro" id="IPR025753">
    <property type="entry name" value="AAA_N_dom"/>
</dbReference>